<dbReference type="EMBL" id="CP020946">
    <property type="protein sequence ID" value="ASD65317.1"/>
    <property type="molecule type" value="Genomic_DNA"/>
</dbReference>
<dbReference type="GO" id="GO:0006450">
    <property type="term" value="P:regulation of translational fidelity"/>
    <property type="evidence" value="ECO:0007669"/>
    <property type="project" value="InterPro"/>
</dbReference>
<gene>
    <name evidence="1" type="primary">gatC</name>
    <name evidence="3" type="ORF">B9G79_17950</name>
</gene>
<dbReference type="HAMAP" id="MF_00122">
    <property type="entry name" value="GatC"/>
    <property type="match status" value="1"/>
</dbReference>
<dbReference type="EC" id="6.3.5.-" evidence="1"/>
<feature type="region of interest" description="Disordered" evidence="2">
    <location>
        <begin position="74"/>
        <end position="93"/>
    </location>
</feature>
<dbReference type="Gene3D" id="1.10.20.60">
    <property type="entry name" value="Glu-tRNAGln amidotransferase C subunit, N-terminal domain"/>
    <property type="match status" value="1"/>
</dbReference>
<keyword evidence="1" id="KW-0436">Ligase</keyword>
<dbReference type="GO" id="GO:0050566">
    <property type="term" value="F:asparaginyl-tRNA synthase (glutamine-hydrolyzing) activity"/>
    <property type="evidence" value="ECO:0007669"/>
    <property type="project" value="RHEA"/>
</dbReference>
<evidence type="ECO:0000313" key="4">
    <source>
        <dbReference type="Proteomes" id="UP000197003"/>
    </source>
</evidence>
<dbReference type="GO" id="GO:0070681">
    <property type="term" value="P:glutaminyl-tRNAGln biosynthesis via transamidation"/>
    <property type="evidence" value="ECO:0007669"/>
    <property type="project" value="TreeGrafter"/>
</dbReference>
<dbReference type="Proteomes" id="UP000197003">
    <property type="component" value="Chromosome"/>
</dbReference>
<evidence type="ECO:0000256" key="2">
    <source>
        <dbReference type="SAM" id="MobiDB-lite"/>
    </source>
</evidence>
<accession>A0A1Z3ND02</accession>
<evidence type="ECO:0000313" key="3">
    <source>
        <dbReference type="EMBL" id="ASD65317.1"/>
    </source>
</evidence>
<dbReference type="GO" id="GO:0016740">
    <property type="term" value="F:transferase activity"/>
    <property type="evidence" value="ECO:0007669"/>
    <property type="project" value="UniProtKB-KW"/>
</dbReference>
<keyword evidence="1" id="KW-0547">Nucleotide-binding</keyword>
<dbReference type="GO" id="GO:0005524">
    <property type="term" value="F:ATP binding"/>
    <property type="evidence" value="ECO:0007669"/>
    <property type="project" value="UniProtKB-KW"/>
</dbReference>
<dbReference type="SUPFAM" id="SSF141000">
    <property type="entry name" value="Glu-tRNAGln amidotransferase C subunit"/>
    <property type="match status" value="1"/>
</dbReference>
<keyword evidence="1" id="KW-0648">Protein biosynthesis</keyword>
<name>A0A1Z3ND02_BDEBC</name>
<proteinExistence type="inferred from homology"/>
<dbReference type="PANTHER" id="PTHR15004">
    <property type="entry name" value="GLUTAMYL-TRNA(GLN) AMIDOTRANSFERASE SUBUNIT C, MITOCHONDRIAL"/>
    <property type="match status" value="1"/>
</dbReference>
<dbReference type="GO" id="GO:0050567">
    <property type="term" value="F:glutaminyl-tRNA synthase (glutamine-hydrolyzing) activity"/>
    <property type="evidence" value="ECO:0007669"/>
    <property type="project" value="UniProtKB-UniRule"/>
</dbReference>
<dbReference type="GO" id="GO:0006412">
    <property type="term" value="P:translation"/>
    <property type="evidence" value="ECO:0007669"/>
    <property type="project" value="UniProtKB-UniRule"/>
</dbReference>
<protein>
    <recommendedName>
        <fullName evidence="1">Aspartyl/glutamyl-tRNA(Asn/Gln) amidotransferase subunit C</fullName>
        <shortName evidence="1">Asp/Glu-ADT subunit C</shortName>
        <ecNumber evidence="1">6.3.5.-</ecNumber>
    </recommendedName>
</protein>
<evidence type="ECO:0000256" key="1">
    <source>
        <dbReference type="HAMAP-Rule" id="MF_00122"/>
    </source>
</evidence>
<sequence>MIDKKTIETIAKLARLHVTDEEAQEYSTQLAKALTHFEQISKINTAGIEPLVTPTEIEAYWREDVVSQEFTADEMTGNAPDRAGNLFKVPPVV</sequence>
<dbReference type="NCBIfam" id="TIGR00135">
    <property type="entry name" value="gatC"/>
    <property type="match status" value="1"/>
</dbReference>
<organism evidence="3 4">
    <name type="scientific">Bdellovibrio bacteriovorus</name>
    <dbReference type="NCBI Taxonomy" id="959"/>
    <lineage>
        <taxon>Bacteria</taxon>
        <taxon>Pseudomonadati</taxon>
        <taxon>Bdellovibrionota</taxon>
        <taxon>Bdellovibrionia</taxon>
        <taxon>Bdellovibrionales</taxon>
        <taxon>Pseudobdellovibrionaceae</taxon>
        <taxon>Bdellovibrio</taxon>
    </lineage>
</organism>
<reference evidence="3 4" key="1">
    <citation type="submission" date="2017-04" db="EMBL/GenBank/DDBJ databases">
        <title>Whole genome sequence of Bdellovibrio bacteriovorus strain SSB218315.</title>
        <authorList>
            <person name="Oyedara O."/>
            <person name="Rodriguez-Perez M.A."/>
        </authorList>
    </citation>
    <scope>NUCLEOTIDE SEQUENCE [LARGE SCALE GENOMIC DNA]</scope>
    <source>
        <strain evidence="3 4">SSB218315</strain>
    </source>
</reference>
<dbReference type="RefSeq" id="WP_088566699.1">
    <property type="nucleotide sequence ID" value="NZ_CP020946.1"/>
</dbReference>
<keyword evidence="1" id="KW-0067">ATP-binding</keyword>
<dbReference type="InterPro" id="IPR003837">
    <property type="entry name" value="GatC"/>
</dbReference>
<dbReference type="OrthoDB" id="5295223at2"/>
<dbReference type="Pfam" id="PF02686">
    <property type="entry name" value="GatC"/>
    <property type="match status" value="1"/>
</dbReference>
<dbReference type="AlphaFoldDB" id="A0A1Z3ND02"/>
<keyword evidence="3" id="KW-0808">Transferase</keyword>
<dbReference type="PANTHER" id="PTHR15004:SF0">
    <property type="entry name" value="GLUTAMYL-TRNA(GLN) AMIDOTRANSFERASE SUBUNIT C, MITOCHONDRIAL"/>
    <property type="match status" value="1"/>
</dbReference>
<dbReference type="InterPro" id="IPR036113">
    <property type="entry name" value="Asp/Glu-ADT_sf_sub_c"/>
</dbReference>
<comment type="similarity">
    <text evidence="1">Belongs to the GatC family.</text>
</comment>
<comment type="catalytic activity">
    <reaction evidence="1">
        <text>L-glutamyl-tRNA(Gln) + L-glutamine + ATP + H2O = L-glutaminyl-tRNA(Gln) + L-glutamate + ADP + phosphate + H(+)</text>
        <dbReference type="Rhea" id="RHEA:17521"/>
        <dbReference type="Rhea" id="RHEA-COMP:9681"/>
        <dbReference type="Rhea" id="RHEA-COMP:9684"/>
        <dbReference type="ChEBI" id="CHEBI:15377"/>
        <dbReference type="ChEBI" id="CHEBI:15378"/>
        <dbReference type="ChEBI" id="CHEBI:29985"/>
        <dbReference type="ChEBI" id="CHEBI:30616"/>
        <dbReference type="ChEBI" id="CHEBI:43474"/>
        <dbReference type="ChEBI" id="CHEBI:58359"/>
        <dbReference type="ChEBI" id="CHEBI:78520"/>
        <dbReference type="ChEBI" id="CHEBI:78521"/>
        <dbReference type="ChEBI" id="CHEBI:456216"/>
    </reaction>
</comment>
<comment type="function">
    <text evidence="1">Allows the formation of correctly charged Asn-tRNA(Asn) or Gln-tRNA(Gln) through the transamidation of misacylated Asp-tRNA(Asn) or Glu-tRNA(Gln) in organisms which lack either or both of asparaginyl-tRNA or glutaminyl-tRNA synthetases. The reaction takes place in the presence of glutamine and ATP through an activated phospho-Asp-tRNA(Asn) or phospho-Glu-tRNA(Gln).</text>
</comment>
<comment type="catalytic activity">
    <reaction evidence="1">
        <text>L-aspartyl-tRNA(Asn) + L-glutamine + ATP + H2O = L-asparaginyl-tRNA(Asn) + L-glutamate + ADP + phosphate + 2 H(+)</text>
        <dbReference type="Rhea" id="RHEA:14513"/>
        <dbReference type="Rhea" id="RHEA-COMP:9674"/>
        <dbReference type="Rhea" id="RHEA-COMP:9677"/>
        <dbReference type="ChEBI" id="CHEBI:15377"/>
        <dbReference type="ChEBI" id="CHEBI:15378"/>
        <dbReference type="ChEBI" id="CHEBI:29985"/>
        <dbReference type="ChEBI" id="CHEBI:30616"/>
        <dbReference type="ChEBI" id="CHEBI:43474"/>
        <dbReference type="ChEBI" id="CHEBI:58359"/>
        <dbReference type="ChEBI" id="CHEBI:78515"/>
        <dbReference type="ChEBI" id="CHEBI:78516"/>
        <dbReference type="ChEBI" id="CHEBI:456216"/>
    </reaction>
</comment>
<comment type="subunit">
    <text evidence="1">Heterotrimer of A, B and C subunits.</text>
</comment>